<dbReference type="OrthoDB" id="643377at2759"/>
<evidence type="ECO:0008006" key="3">
    <source>
        <dbReference type="Google" id="ProtNLM"/>
    </source>
</evidence>
<sequence>MDSPAEKSKRQRGPRLTDGVFLYEEGGKVAGKFLSEITRVRIGPQVKDIPSGTFAGCRNLAEVQFDEGTNLLTIGDNAFSGCLALRQVTIPTSVTKLDSYAFSDCGNLASVQFSEGLEII</sequence>
<reference evidence="1 2" key="1">
    <citation type="journal article" date="2012" name="Genome Biol.">
        <title>Genome and low-iron response of an oceanic diatom adapted to chronic iron limitation.</title>
        <authorList>
            <person name="Lommer M."/>
            <person name="Specht M."/>
            <person name="Roy A.S."/>
            <person name="Kraemer L."/>
            <person name="Andreson R."/>
            <person name="Gutowska M.A."/>
            <person name="Wolf J."/>
            <person name="Bergner S.V."/>
            <person name="Schilhabel M.B."/>
            <person name="Klostermeier U.C."/>
            <person name="Beiko R.G."/>
            <person name="Rosenstiel P."/>
            <person name="Hippler M."/>
            <person name="Laroche J."/>
        </authorList>
    </citation>
    <scope>NUCLEOTIDE SEQUENCE [LARGE SCALE GENOMIC DNA]</scope>
    <source>
        <strain evidence="1 2">CCMP1005</strain>
    </source>
</reference>
<proteinExistence type="predicted"/>
<dbReference type="Gene3D" id="3.80.10.10">
    <property type="entry name" value="Ribonuclease Inhibitor"/>
    <property type="match status" value="1"/>
</dbReference>
<comment type="caution">
    <text evidence="1">The sequence shown here is derived from an EMBL/GenBank/DDBJ whole genome shotgun (WGS) entry which is preliminary data.</text>
</comment>
<feature type="non-terminal residue" evidence="1">
    <location>
        <position position="120"/>
    </location>
</feature>
<gene>
    <name evidence="1" type="ORF">THAOC_29991</name>
</gene>
<dbReference type="PANTHER" id="PTHR45661:SF3">
    <property type="entry name" value="IG-LIKE DOMAIN-CONTAINING PROTEIN"/>
    <property type="match status" value="1"/>
</dbReference>
<dbReference type="AlphaFoldDB" id="K0RPS1"/>
<name>K0RPS1_THAOC</name>
<organism evidence="1 2">
    <name type="scientific">Thalassiosira oceanica</name>
    <name type="common">Marine diatom</name>
    <dbReference type="NCBI Taxonomy" id="159749"/>
    <lineage>
        <taxon>Eukaryota</taxon>
        <taxon>Sar</taxon>
        <taxon>Stramenopiles</taxon>
        <taxon>Ochrophyta</taxon>
        <taxon>Bacillariophyta</taxon>
        <taxon>Coscinodiscophyceae</taxon>
        <taxon>Thalassiosirophycidae</taxon>
        <taxon>Thalassiosirales</taxon>
        <taxon>Thalassiosiraceae</taxon>
        <taxon>Thalassiosira</taxon>
    </lineage>
</organism>
<dbReference type="SUPFAM" id="SSF52058">
    <property type="entry name" value="L domain-like"/>
    <property type="match status" value="1"/>
</dbReference>
<accession>K0RPS1</accession>
<dbReference type="InterPro" id="IPR026906">
    <property type="entry name" value="LRR_5"/>
</dbReference>
<protein>
    <recommendedName>
        <fullName evidence="3">Leucine-rich repeat domain-containing protein</fullName>
    </recommendedName>
</protein>
<dbReference type="InterPro" id="IPR053139">
    <property type="entry name" value="Surface_bspA-like"/>
</dbReference>
<keyword evidence="2" id="KW-1185">Reference proteome</keyword>
<dbReference type="PANTHER" id="PTHR45661">
    <property type="entry name" value="SURFACE ANTIGEN"/>
    <property type="match status" value="1"/>
</dbReference>
<evidence type="ECO:0000313" key="2">
    <source>
        <dbReference type="Proteomes" id="UP000266841"/>
    </source>
</evidence>
<dbReference type="Proteomes" id="UP000266841">
    <property type="component" value="Unassembled WGS sequence"/>
</dbReference>
<dbReference type="EMBL" id="AGNL01042681">
    <property type="protein sequence ID" value="EJK50896.1"/>
    <property type="molecule type" value="Genomic_DNA"/>
</dbReference>
<evidence type="ECO:0000313" key="1">
    <source>
        <dbReference type="EMBL" id="EJK50896.1"/>
    </source>
</evidence>
<dbReference type="Pfam" id="PF13306">
    <property type="entry name" value="LRR_5"/>
    <property type="match status" value="1"/>
</dbReference>
<dbReference type="InterPro" id="IPR032675">
    <property type="entry name" value="LRR_dom_sf"/>
</dbReference>